<dbReference type="GO" id="GO:0000155">
    <property type="term" value="F:phosphorelay sensor kinase activity"/>
    <property type="evidence" value="ECO:0007669"/>
    <property type="project" value="InterPro"/>
</dbReference>
<dbReference type="RefSeq" id="WP_163945939.1">
    <property type="nucleotide sequence ID" value="NZ_JAAFZH010000003.1"/>
</dbReference>
<evidence type="ECO:0000259" key="22">
    <source>
        <dbReference type="PROSITE" id="PS50122"/>
    </source>
</evidence>
<dbReference type="InterPro" id="IPR050903">
    <property type="entry name" value="Bact_Chemotaxis_MeTrfase"/>
</dbReference>
<evidence type="ECO:0000259" key="19">
    <source>
        <dbReference type="PROSITE" id="PS50110"/>
    </source>
</evidence>
<evidence type="ECO:0000256" key="15">
    <source>
        <dbReference type="PROSITE-ProRule" id="PRU00050"/>
    </source>
</evidence>
<dbReference type="InterPro" id="IPR000673">
    <property type="entry name" value="Sig_transdc_resp-reg_Me-estase"/>
</dbReference>
<dbReference type="Pfam" id="PF01339">
    <property type="entry name" value="CheB_methylest"/>
    <property type="match status" value="1"/>
</dbReference>
<dbReference type="FunFam" id="1.10.287.130:FF:000001">
    <property type="entry name" value="Two-component sensor histidine kinase"/>
    <property type="match status" value="1"/>
</dbReference>
<dbReference type="InterPro" id="IPR036804">
    <property type="entry name" value="CheR_N_sf"/>
</dbReference>
<keyword evidence="14" id="KW-0472">Membrane</keyword>
<dbReference type="Pfam" id="PF00512">
    <property type="entry name" value="HisKA"/>
    <property type="match status" value="1"/>
</dbReference>
<feature type="domain" description="PAC" evidence="21">
    <location>
        <begin position="805"/>
        <end position="855"/>
    </location>
</feature>
<keyword evidence="25" id="KW-1185">Reference proteome</keyword>
<evidence type="ECO:0000259" key="23">
    <source>
        <dbReference type="PROSITE" id="PS50123"/>
    </source>
</evidence>
<dbReference type="PROSITE" id="PS50112">
    <property type="entry name" value="PAS"/>
    <property type="match status" value="2"/>
</dbReference>
<keyword evidence="9" id="KW-0949">S-adenosyl-L-methionine</keyword>
<dbReference type="Pfam" id="PF13596">
    <property type="entry name" value="PAS_10"/>
    <property type="match status" value="1"/>
</dbReference>
<feature type="modified residue" description="4-aspartylphosphate" evidence="16">
    <location>
        <position position="1409"/>
    </location>
</feature>
<keyword evidence="12" id="KW-0067">ATP-binding</keyword>
<comment type="caution">
    <text evidence="24">The sequence shown here is derived from an EMBL/GenBank/DDBJ whole genome shotgun (WGS) entry which is preliminary data.</text>
</comment>
<dbReference type="InterPro" id="IPR003594">
    <property type="entry name" value="HATPase_dom"/>
</dbReference>
<evidence type="ECO:0000256" key="14">
    <source>
        <dbReference type="ARBA" id="ARBA00023136"/>
    </source>
</evidence>
<dbReference type="Gene3D" id="1.10.287.130">
    <property type="match status" value="1"/>
</dbReference>
<dbReference type="PROSITE" id="PS50123">
    <property type="entry name" value="CHER"/>
    <property type="match status" value="1"/>
</dbReference>
<dbReference type="Pfam" id="PF00072">
    <property type="entry name" value="Response_reg"/>
    <property type="match status" value="1"/>
</dbReference>
<keyword evidence="8" id="KW-0808">Transferase</keyword>
<dbReference type="GO" id="GO:0032259">
    <property type="term" value="P:methylation"/>
    <property type="evidence" value="ECO:0007669"/>
    <property type="project" value="UniProtKB-KW"/>
</dbReference>
<dbReference type="CDD" id="cd00082">
    <property type="entry name" value="HisKA"/>
    <property type="match status" value="1"/>
</dbReference>
<dbReference type="Gene3D" id="3.40.50.2300">
    <property type="match status" value="1"/>
</dbReference>
<evidence type="ECO:0000256" key="10">
    <source>
        <dbReference type="ARBA" id="ARBA00022741"/>
    </source>
</evidence>
<feature type="domain" description="CheB-type methylesterase" evidence="22">
    <location>
        <begin position="14"/>
        <end position="204"/>
    </location>
</feature>
<dbReference type="InterPro" id="IPR035909">
    <property type="entry name" value="CheB_C"/>
</dbReference>
<evidence type="ECO:0000256" key="2">
    <source>
        <dbReference type="ARBA" id="ARBA00001541"/>
    </source>
</evidence>
<dbReference type="CDD" id="cd16434">
    <property type="entry name" value="CheB-CheR_fusion"/>
    <property type="match status" value="1"/>
</dbReference>
<dbReference type="InterPro" id="IPR001610">
    <property type="entry name" value="PAC"/>
</dbReference>
<dbReference type="Pfam" id="PF03705">
    <property type="entry name" value="CheR_N"/>
    <property type="match status" value="1"/>
</dbReference>
<dbReference type="InterPro" id="IPR035965">
    <property type="entry name" value="PAS-like_dom_sf"/>
</dbReference>
<dbReference type="GO" id="GO:0008984">
    <property type="term" value="F:protein-glutamate methylesterase activity"/>
    <property type="evidence" value="ECO:0007669"/>
    <property type="project" value="InterPro"/>
</dbReference>
<name>A0A6L9L657_9BACT</name>
<evidence type="ECO:0000256" key="1">
    <source>
        <dbReference type="ARBA" id="ARBA00000085"/>
    </source>
</evidence>
<dbReference type="SUPFAM" id="SSF47757">
    <property type="entry name" value="Chemotaxis receptor methyltransferase CheR, N-terminal domain"/>
    <property type="match status" value="1"/>
</dbReference>
<dbReference type="SUPFAM" id="SSF47384">
    <property type="entry name" value="Homodimeric domain of signal transducing histidine kinase"/>
    <property type="match status" value="1"/>
</dbReference>
<dbReference type="SMART" id="SM00448">
    <property type="entry name" value="REC"/>
    <property type="match status" value="1"/>
</dbReference>
<dbReference type="InterPro" id="IPR022641">
    <property type="entry name" value="CheR_N"/>
</dbReference>
<dbReference type="Gene3D" id="3.40.50.180">
    <property type="entry name" value="Methylesterase CheB, C-terminal domain"/>
    <property type="match status" value="1"/>
</dbReference>
<evidence type="ECO:0000256" key="12">
    <source>
        <dbReference type="ARBA" id="ARBA00022840"/>
    </source>
</evidence>
<dbReference type="Pfam" id="PF00989">
    <property type="entry name" value="PAS"/>
    <property type="match status" value="1"/>
</dbReference>
<feature type="domain" description="PAS" evidence="20">
    <location>
        <begin position="978"/>
        <end position="1050"/>
    </location>
</feature>
<organism evidence="24 25">
    <name type="scientific">Spirosoma terrae</name>
    <dbReference type="NCBI Taxonomy" id="1968276"/>
    <lineage>
        <taxon>Bacteria</taxon>
        <taxon>Pseudomonadati</taxon>
        <taxon>Bacteroidota</taxon>
        <taxon>Cytophagia</taxon>
        <taxon>Cytophagales</taxon>
        <taxon>Cytophagaceae</taxon>
        <taxon>Spirosoma</taxon>
    </lineage>
</organism>
<dbReference type="CDD" id="cd00130">
    <property type="entry name" value="PAS"/>
    <property type="match status" value="3"/>
</dbReference>
<dbReference type="Gene3D" id="3.40.50.150">
    <property type="entry name" value="Vaccinia Virus protein VP39"/>
    <property type="match status" value="1"/>
</dbReference>
<evidence type="ECO:0000259" key="21">
    <source>
        <dbReference type="PROSITE" id="PS50113"/>
    </source>
</evidence>
<dbReference type="InterPro" id="IPR013767">
    <property type="entry name" value="PAS_fold"/>
</dbReference>
<evidence type="ECO:0000256" key="17">
    <source>
        <dbReference type="SAM" id="Coils"/>
    </source>
</evidence>
<evidence type="ECO:0000259" key="20">
    <source>
        <dbReference type="PROSITE" id="PS50112"/>
    </source>
</evidence>
<evidence type="ECO:0000256" key="6">
    <source>
        <dbReference type="ARBA" id="ARBA00022553"/>
    </source>
</evidence>
<dbReference type="SMART" id="SM00138">
    <property type="entry name" value="MeTrc"/>
    <property type="match status" value="1"/>
</dbReference>
<gene>
    <name evidence="24" type="ORF">GK108_08630</name>
</gene>
<feature type="domain" description="CheR-type methyltransferase" evidence="23">
    <location>
        <begin position="231"/>
        <end position="494"/>
    </location>
</feature>
<dbReference type="Pfam" id="PF08447">
    <property type="entry name" value="PAS_3"/>
    <property type="match status" value="1"/>
</dbReference>
<dbReference type="InterPro" id="IPR005467">
    <property type="entry name" value="His_kinase_dom"/>
</dbReference>
<evidence type="ECO:0000256" key="16">
    <source>
        <dbReference type="PROSITE-ProRule" id="PRU00169"/>
    </source>
</evidence>
<feature type="domain" description="PAC" evidence="21">
    <location>
        <begin position="1053"/>
        <end position="1105"/>
    </location>
</feature>
<feature type="domain" description="PAS" evidence="20">
    <location>
        <begin position="852"/>
        <end position="922"/>
    </location>
</feature>
<accession>A0A6L9L657</accession>
<dbReference type="InterPro" id="IPR022642">
    <property type="entry name" value="CheR_C"/>
</dbReference>
<keyword evidence="17" id="KW-0175">Coiled coil</keyword>
<dbReference type="InterPro" id="IPR011006">
    <property type="entry name" value="CheY-like_superfamily"/>
</dbReference>
<dbReference type="SMART" id="SM00091">
    <property type="entry name" value="PAS"/>
    <property type="match status" value="4"/>
</dbReference>
<dbReference type="GO" id="GO:0005886">
    <property type="term" value="C:plasma membrane"/>
    <property type="evidence" value="ECO:0007669"/>
    <property type="project" value="UniProtKB-SubCell"/>
</dbReference>
<proteinExistence type="predicted"/>
<evidence type="ECO:0000256" key="5">
    <source>
        <dbReference type="ARBA" id="ARBA00022475"/>
    </source>
</evidence>
<protein>
    <submittedName>
        <fullName evidence="24">PAS domain S-box protein</fullName>
    </submittedName>
</protein>
<dbReference type="InterPro" id="IPR000700">
    <property type="entry name" value="PAS-assoc_C"/>
</dbReference>
<keyword evidence="13" id="KW-0902">Two-component regulatory system</keyword>
<dbReference type="PROSITE" id="PS50109">
    <property type="entry name" value="HIS_KIN"/>
    <property type="match status" value="1"/>
</dbReference>
<evidence type="ECO:0000313" key="24">
    <source>
        <dbReference type="EMBL" id="NDU94937.1"/>
    </source>
</evidence>
<dbReference type="SUPFAM" id="SSF52738">
    <property type="entry name" value="Methylesterase CheB, C-terminal domain"/>
    <property type="match status" value="1"/>
</dbReference>
<dbReference type="InterPro" id="IPR000780">
    <property type="entry name" value="CheR_MeTrfase"/>
</dbReference>
<dbReference type="EMBL" id="JAAFZH010000003">
    <property type="protein sequence ID" value="NDU94937.1"/>
    <property type="molecule type" value="Genomic_DNA"/>
</dbReference>
<comment type="catalytic activity">
    <reaction evidence="2">
        <text>L-glutamyl-[protein] + S-adenosyl-L-methionine = [protein]-L-glutamate 5-O-methyl ester + S-adenosyl-L-homocysteine</text>
        <dbReference type="Rhea" id="RHEA:24452"/>
        <dbReference type="Rhea" id="RHEA-COMP:10208"/>
        <dbReference type="Rhea" id="RHEA-COMP:10311"/>
        <dbReference type="ChEBI" id="CHEBI:29973"/>
        <dbReference type="ChEBI" id="CHEBI:57856"/>
        <dbReference type="ChEBI" id="CHEBI:59789"/>
        <dbReference type="ChEBI" id="CHEBI:82795"/>
        <dbReference type="EC" id="2.1.1.80"/>
    </reaction>
</comment>
<evidence type="ECO:0000256" key="9">
    <source>
        <dbReference type="ARBA" id="ARBA00022691"/>
    </source>
</evidence>
<evidence type="ECO:0000256" key="11">
    <source>
        <dbReference type="ARBA" id="ARBA00022777"/>
    </source>
</evidence>
<dbReference type="InterPro" id="IPR001789">
    <property type="entry name" value="Sig_transdc_resp-reg_receiver"/>
</dbReference>
<dbReference type="Gene3D" id="1.10.155.10">
    <property type="entry name" value="Chemotaxis receptor methyltransferase CheR, N-terminal domain"/>
    <property type="match status" value="1"/>
</dbReference>
<dbReference type="GO" id="GO:0000156">
    <property type="term" value="F:phosphorelay response regulator activity"/>
    <property type="evidence" value="ECO:0007669"/>
    <property type="project" value="InterPro"/>
</dbReference>
<dbReference type="InterPro" id="IPR003661">
    <property type="entry name" value="HisK_dim/P_dom"/>
</dbReference>
<evidence type="ECO:0000256" key="13">
    <source>
        <dbReference type="ARBA" id="ARBA00023012"/>
    </source>
</evidence>
<dbReference type="PRINTS" id="PR00996">
    <property type="entry name" value="CHERMTFRASE"/>
</dbReference>
<dbReference type="InterPro" id="IPR036097">
    <property type="entry name" value="HisK_dim/P_sf"/>
</dbReference>
<dbReference type="SMART" id="SM00387">
    <property type="entry name" value="HATPase_c"/>
    <property type="match status" value="1"/>
</dbReference>
<dbReference type="PANTHER" id="PTHR24422">
    <property type="entry name" value="CHEMOTAXIS PROTEIN METHYLTRANSFERASE"/>
    <property type="match status" value="1"/>
</dbReference>
<dbReference type="SUPFAM" id="SSF55785">
    <property type="entry name" value="PYP-like sensor domain (PAS domain)"/>
    <property type="match status" value="3"/>
</dbReference>
<dbReference type="Gene3D" id="2.10.70.100">
    <property type="match status" value="1"/>
</dbReference>
<dbReference type="CDD" id="cd17580">
    <property type="entry name" value="REC_2_DhkD-like"/>
    <property type="match status" value="1"/>
</dbReference>
<dbReference type="GO" id="GO:0006355">
    <property type="term" value="P:regulation of DNA-templated transcription"/>
    <property type="evidence" value="ECO:0007669"/>
    <property type="project" value="InterPro"/>
</dbReference>
<dbReference type="GO" id="GO:0006935">
    <property type="term" value="P:chemotaxis"/>
    <property type="evidence" value="ECO:0007669"/>
    <property type="project" value="InterPro"/>
</dbReference>
<dbReference type="GO" id="GO:0008983">
    <property type="term" value="F:protein-glutamate O-methyltransferase activity"/>
    <property type="evidence" value="ECO:0007669"/>
    <property type="project" value="UniProtKB-EC"/>
</dbReference>
<keyword evidence="7" id="KW-0489">Methyltransferase</keyword>
<comment type="caution">
    <text evidence="15">Lacks conserved residue(s) required for the propagation of feature annotation.</text>
</comment>
<evidence type="ECO:0000256" key="3">
    <source>
        <dbReference type="ARBA" id="ARBA00004236"/>
    </source>
</evidence>
<feature type="coiled-coil region" evidence="17">
    <location>
        <begin position="655"/>
        <end position="731"/>
    </location>
</feature>
<dbReference type="InterPro" id="IPR036890">
    <property type="entry name" value="HATPase_C_sf"/>
</dbReference>
<keyword evidence="10" id="KW-0547">Nucleotide-binding</keyword>
<dbReference type="SMART" id="SM00388">
    <property type="entry name" value="HisKA"/>
    <property type="match status" value="1"/>
</dbReference>
<dbReference type="GO" id="GO:0045121">
    <property type="term" value="C:membrane raft"/>
    <property type="evidence" value="ECO:0007669"/>
    <property type="project" value="UniProtKB-SubCell"/>
</dbReference>
<evidence type="ECO:0000313" key="25">
    <source>
        <dbReference type="Proteomes" id="UP000474175"/>
    </source>
</evidence>
<dbReference type="InterPro" id="IPR013655">
    <property type="entry name" value="PAS_fold_3"/>
</dbReference>
<dbReference type="SUPFAM" id="SSF55874">
    <property type="entry name" value="ATPase domain of HSP90 chaperone/DNA topoisomerase II/histidine kinase"/>
    <property type="match status" value="1"/>
</dbReference>
<keyword evidence="5" id="KW-1003">Cell membrane</keyword>
<keyword evidence="6 16" id="KW-0597">Phosphoprotein</keyword>
<dbReference type="Pfam" id="PF01739">
    <property type="entry name" value="CheR"/>
    <property type="match status" value="1"/>
</dbReference>
<keyword evidence="11" id="KW-0418">Kinase</keyword>
<feature type="domain" description="Histidine kinase" evidence="18">
    <location>
        <begin position="1116"/>
        <end position="1339"/>
    </location>
</feature>
<dbReference type="PROSITE" id="PS51257">
    <property type="entry name" value="PROKAR_LIPOPROTEIN"/>
    <property type="match status" value="1"/>
</dbReference>
<evidence type="ECO:0000256" key="4">
    <source>
        <dbReference type="ARBA" id="ARBA00004314"/>
    </source>
</evidence>
<evidence type="ECO:0000256" key="7">
    <source>
        <dbReference type="ARBA" id="ARBA00022603"/>
    </source>
</evidence>
<evidence type="ECO:0000259" key="18">
    <source>
        <dbReference type="PROSITE" id="PS50109"/>
    </source>
</evidence>
<sequence>MSKKKLTPATPGKPSPGQTLIVGIGCSAGGVEALTQFFEQVTPDSGLAYVVILHLSPDYDSQLTQILQSVTSIPVTKVEERVRVVANHVYVVPPDRHLQMADGDILVLPNARIEDRRAPVDIFFRTLAESQGSQAIAVILSGTGANGSMGIKRIKEGGGAVFVQNPREAAFNEMPRHSIATGLVDDILPVTQIPAKLLAYLQNRATVVIDLGPKPETESQQQALGELFAQLRQRTGHDFSNYKRPTLLRRLERRINVRNLSGLPEYVTFLREHPEETQSLLNDLLISVTNFFRDSPVFATLENQIIPLLTHEKREDDIIRIWVAGCATGEEAYSLAILCAERTLDVLDAPRVQIFATDIDQAAIAIAREGLYTINDAADVSPERLRRFFTQEGEQYRIRREIREMVLFAYHNVLKDPPFSRLNLVSCRNLLIYLNQTAQQRVLETFHFALNPDSYLLLGLAESIDGVSDLFATVNRERHLFQSRSVPMRSFPVPDMNQWQAYQIKPLHEPLPKRDERSNERASYGELHQRLLEQYAPPSIIVNDEYDILHISERAGRYLQIAGGEPSKNLLKLIRPELRLDLRTAFYQASQQRTNVAVRQLKLRLDDQIQTLTLHVRPVLGEYDSARGFMLVLFEPTPEEAGDAERALTSVGPAAHHLEEELIRAKAQLRLANEQHELQAEELKATNEELQAINEELRSSAEEVETSKEELQSINEELTTVNQELKLKVEEISLVGNNLQNLINSTDIATLFLDRSLRINLFTPAARDIFNLIPTDFGRPVTDITNRLDYTHLQEDAERVLATLQPVEQEVRTTDGRVYMMRMLPYRTADDRINGLVVTFVNITQRKVAEEANYFLASIVESSQDSVITVNFDGIITSWNKASETLYGYSAVEAIGQSLGMLTLPQDLSEVLRLTEKIKQFQRVETYETVRVTKDGKSLILEVVLSPVKDTAGQVIGVSSVARDITQRKKAEQALRESEKRFRLTIEAARMGTWDWNLVTGQVIWNEQHFRLFGMNPQPGPLSSSDYFAHVHASDRERISRQLQEAIDRRTVFDAEFRAVLKDGSQRWMSGYGRVVEEIDGKATHMSGVMLDIDTRKRAEETLRESDQRKDEFLAMLAHELRNPLAPVRTTLQTLGLGANQTETMSAALALMNRQVAHLVRLVDDLLDVSRINREKITLHLEPLDLNALLQEASAVMRHHFEERRIELSVSGPNEPIYLSGDAIRLTQVMTNLLTNAVRYTPEGGQVWVSLELVNQESNQSMACLRVRDNGIGLAADQLERIFELFAQVDNSRARTQGGLGLGLTLVKRLVERHGGRVQARSGGLGLGSEFVVYLPVLSVLPEPIQAPSNSVSAVAVKQRILIVDDNQDAADSFAMLLELSGYPVDVRYSGEQAIEAVQQVKPEVVLLDIGMPGLDGFETARKIRQQKWGRSLILIAMTGYGQAEDKRRSQEAGFNGHLVKPVELESLIQLFASLPPPGNPA</sequence>
<dbReference type="SUPFAM" id="SSF53335">
    <property type="entry name" value="S-adenosyl-L-methionine-dependent methyltransferases"/>
    <property type="match status" value="1"/>
</dbReference>
<dbReference type="GO" id="GO:0005737">
    <property type="term" value="C:cytoplasm"/>
    <property type="evidence" value="ECO:0007669"/>
    <property type="project" value="InterPro"/>
</dbReference>
<dbReference type="NCBIfam" id="TIGR00229">
    <property type="entry name" value="sensory_box"/>
    <property type="match status" value="2"/>
</dbReference>
<dbReference type="Proteomes" id="UP000474175">
    <property type="component" value="Unassembled WGS sequence"/>
</dbReference>
<dbReference type="InterPro" id="IPR029063">
    <property type="entry name" value="SAM-dependent_MTases_sf"/>
</dbReference>
<evidence type="ECO:0000256" key="8">
    <source>
        <dbReference type="ARBA" id="ARBA00022679"/>
    </source>
</evidence>
<dbReference type="PROSITE" id="PS50113">
    <property type="entry name" value="PAC"/>
    <property type="match status" value="3"/>
</dbReference>
<feature type="domain" description="Response regulatory" evidence="19">
    <location>
        <begin position="1360"/>
        <end position="1476"/>
    </location>
</feature>
<comment type="subcellular location">
    <subcellularLocation>
        <location evidence="3">Cell membrane</location>
    </subcellularLocation>
    <subcellularLocation>
        <location evidence="4">Membrane raft</location>
        <topology evidence="4">Multi-pass membrane protein</topology>
    </subcellularLocation>
</comment>
<dbReference type="Pfam" id="PF02518">
    <property type="entry name" value="HATPase_c"/>
    <property type="match status" value="1"/>
</dbReference>
<dbReference type="PROSITE" id="PS50110">
    <property type="entry name" value="RESPONSE_REGULATORY"/>
    <property type="match status" value="1"/>
</dbReference>
<dbReference type="SMART" id="SM00086">
    <property type="entry name" value="PAC"/>
    <property type="match status" value="3"/>
</dbReference>
<dbReference type="PANTHER" id="PTHR24422:SF27">
    <property type="entry name" value="PROTEIN-GLUTAMATE O-METHYLTRANSFERASE"/>
    <property type="match status" value="1"/>
</dbReference>
<dbReference type="GO" id="GO:0005524">
    <property type="term" value="F:ATP binding"/>
    <property type="evidence" value="ECO:0007669"/>
    <property type="project" value="UniProtKB-KW"/>
</dbReference>
<comment type="catalytic activity">
    <reaction evidence="1">
        <text>ATP + protein L-histidine = ADP + protein N-phospho-L-histidine.</text>
        <dbReference type="EC" id="2.7.13.3"/>
    </reaction>
</comment>
<dbReference type="PROSITE" id="PS50122">
    <property type="entry name" value="CHEB"/>
    <property type="match status" value="1"/>
</dbReference>
<feature type="domain" description="PAC" evidence="21">
    <location>
        <begin position="925"/>
        <end position="977"/>
    </location>
</feature>
<dbReference type="FunFam" id="3.30.565.10:FF:000023">
    <property type="entry name" value="PAS domain-containing sensor histidine kinase"/>
    <property type="match status" value="1"/>
</dbReference>
<dbReference type="SUPFAM" id="SSF52172">
    <property type="entry name" value="CheY-like"/>
    <property type="match status" value="1"/>
</dbReference>
<dbReference type="Gene3D" id="3.30.450.20">
    <property type="entry name" value="PAS domain"/>
    <property type="match status" value="3"/>
</dbReference>
<reference evidence="24 25" key="1">
    <citation type="submission" date="2020-02" db="EMBL/GenBank/DDBJ databases">
        <title>Draft genome sequence of two Spirosoma agri KCTC 52727 and Spirosoma terrae KCTC 52035.</title>
        <authorList>
            <person name="Rojas J."/>
            <person name="Ambika Manirajan B."/>
            <person name="Suarez C."/>
            <person name="Ratering S."/>
            <person name="Schnell S."/>
        </authorList>
    </citation>
    <scope>NUCLEOTIDE SEQUENCE [LARGE SCALE GENOMIC DNA]</scope>
    <source>
        <strain evidence="24 25">KCTC 52035</strain>
    </source>
</reference>
<dbReference type="InterPro" id="IPR000014">
    <property type="entry name" value="PAS"/>
</dbReference>
<dbReference type="Gene3D" id="3.30.565.10">
    <property type="entry name" value="Histidine kinase-like ATPase, C-terminal domain"/>
    <property type="match status" value="1"/>
</dbReference>